<dbReference type="EMBL" id="JADBDY010000001">
    <property type="protein sequence ID" value="MBE1458014.1"/>
    <property type="molecule type" value="Genomic_DNA"/>
</dbReference>
<gene>
    <name evidence="1" type="ORF">H4W79_002228</name>
</gene>
<comment type="caution">
    <text evidence="1">The sequence shown here is derived from an EMBL/GenBank/DDBJ whole genome shotgun (WGS) entry which is preliminary data.</text>
</comment>
<proteinExistence type="predicted"/>
<name>A0ABR9HG61_9ACTN</name>
<dbReference type="Proteomes" id="UP000598217">
    <property type="component" value="Unassembled WGS sequence"/>
</dbReference>
<evidence type="ECO:0000313" key="2">
    <source>
        <dbReference type="Proteomes" id="UP000598217"/>
    </source>
</evidence>
<reference evidence="1 2" key="1">
    <citation type="submission" date="2020-10" db="EMBL/GenBank/DDBJ databases">
        <title>Sequencing the genomes of 1000 actinobacteria strains.</title>
        <authorList>
            <person name="Klenk H.-P."/>
        </authorList>
    </citation>
    <scope>NUCLEOTIDE SEQUENCE [LARGE SCALE GENOMIC DNA]</scope>
    <source>
        <strain evidence="1 2">DSM 45157</strain>
    </source>
</reference>
<organism evidence="1 2">
    <name type="scientific">Nocardiopsis terrae</name>
    <dbReference type="NCBI Taxonomy" id="372655"/>
    <lineage>
        <taxon>Bacteria</taxon>
        <taxon>Bacillati</taxon>
        <taxon>Actinomycetota</taxon>
        <taxon>Actinomycetes</taxon>
        <taxon>Streptosporangiales</taxon>
        <taxon>Nocardiopsidaceae</taxon>
        <taxon>Nocardiopsis</taxon>
    </lineage>
</organism>
<evidence type="ECO:0000313" key="1">
    <source>
        <dbReference type="EMBL" id="MBE1458014.1"/>
    </source>
</evidence>
<dbReference type="Pfam" id="PF13565">
    <property type="entry name" value="HTH_32"/>
    <property type="match status" value="1"/>
</dbReference>
<keyword evidence="2" id="KW-1185">Reference proteome</keyword>
<dbReference type="InterPro" id="IPR009057">
    <property type="entry name" value="Homeodomain-like_sf"/>
</dbReference>
<dbReference type="RefSeq" id="WP_191270587.1">
    <property type="nucleotide sequence ID" value="NZ_BMXJ01000004.1"/>
</dbReference>
<dbReference type="SUPFAM" id="SSF46689">
    <property type="entry name" value="Homeodomain-like"/>
    <property type="match status" value="1"/>
</dbReference>
<protein>
    <submittedName>
        <fullName evidence="1">Transposase-like protein</fullName>
    </submittedName>
</protein>
<accession>A0ABR9HG61</accession>
<sequence length="150" mass="16618">MKRPGPKLTPLELTDDERAELQRWTRQRKLSQDVVLRARIVLACDRVDSGGLPVSQSQVARDLRVSVVTVRKWRRRFTEMRLAGLADAPRPGRPRALPDDRVAELVAEVAGSGRELLPTRVVAARAGVSQSTVFRALHAPVPRSGGTEVR</sequence>